<sequence>MDFSIEILDDKKKTLFKKPISGTDIIYARDFASLTKTMKFDMKNEVRRLRTIKTINTNNLRSRRRYSEIEDRGRRKGKLAGLVVGRIGGGGRRGLEGKRGWRDRELDRRDRRDLLLLAGLVVIGGVTTSIIDARSVVRRELKENLKIFRKRDYDIRVAESKGNENQTTTRQ</sequence>
<dbReference type="Proteomes" id="UP000000311">
    <property type="component" value="Unassembled WGS sequence"/>
</dbReference>
<evidence type="ECO:0000256" key="1">
    <source>
        <dbReference type="SAM" id="Phobius"/>
    </source>
</evidence>
<name>E1ZW50_CAMFO</name>
<protein>
    <submittedName>
        <fullName evidence="2">Uncharacterized protein</fullName>
    </submittedName>
</protein>
<gene>
    <name evidence="2" type="ORF">EAG_11081</name>
</gene>
<evidence type="ECO:0000313" key="3">
    <source>
        <dbReference type="Proteomes" id="UP000000311"/>
    </source>
</evidence>
<evidence type="ECO:0000313" key="2">
    <source>
        <dbReference type="EMBL" id="EFN74559.1"/>
    </source>
</evidence>
<keyword evidence="1" id="KW-1133">Transmembrane helix</keyword>
<dbReference type="EMBL" id="GL434776">
    <property type="protein sequence ID" value="EFN74559.1"/>
    <property type="molecule type" value="Genomic_DNA"/>
</dbReference>
<proteinExistence type="predicted"/>
<accession>E1ZW50</accession>
<keyword evidence="1" id="KW-0472">Membrane</keyword>
<feature type="transmembrane region" description="Helical" evidence="1">
    <location>
        <begin position="114"/>
        <end position="131"/>
    </location>
</feature>
<dbReference type="InParanoid" id="E1ZW50"/>
<organism evidence="3">
    <name type="scientific">Camponotus floridanus</name>
    <name type="common">Florida carpenter ant</name>
    <dbReference type="NCBI Taxonomy" id="104421"/>
    <lineage>
        <taxon>Eukaryota</taxon>
        <taxon>Metazoa</taxon>
        <taxon>Ecdysozoa</taxon>
        <taxon>Arthropoda</taxon>
        <taxon>Hexapoda</taxon>
        <taxon>Insecta</taxon>
        <taxon>Pterygota</taxon>
        <taxon>Neoptera</taxon>
        <taxon>Endopterygota</taxon>
        <taxon>Hymenoptera</taxon>
        <taxon>Apocrita</taxon>
        <taxon>Aculeata</taxon>
        <taxon>Formicoidea</taxon>
        <taxon>Formicidae</taxon>
        <taxon>Formicinae</taxon>
        <taxon>Camponotus</taxon>
    </lineage>
</organism>
<reference evidence="2 3" key="1">
    <citation type="journal article" date="2010" name="Science">
        <title>Genomic comparison of the ants Camponotus floridanus and Harpegnathos saltator.</title>
        <authorList>
            <person name="Bonasio R."/>
            <person name="Zhang G."/>
            <person name="Ye C."/>
            <person name="Mutti N.S."/>
            <person name="Fang X."/>
            <person name="Qin N."/>
            <person name="Donahue G."/>
            <person name="Yang P."/>
            <person name="Li Q."/>
            <person name="Li C."/>
            <person name="Zhang P."/>
            <person name="Huang Z."/>
            <person name="Berger S.L."/>
            <person name="Reinberg D."/>
            <person name="Wang J."/>
            <person name="Liebig J."/>
        </authorList>
    </citation>
    <scope>NUCLEOTIDE SEQUENCE [LARGE SCALE GENOMIC DNA]</scope>
    <source>
        <strain evidence="3">C129</strain>
    </source>
</reference>
<keyword evidence="1" id="KW-0812">Transmembrane</keyword>
<dbReference type="AlphaFoldDB" id="E1ZW50"/>
<keyword evidence="3" id="KW-1185">Reference proteome</keyword>